<dbReference type="GO" id="GO:0016020">
    <property type="term" value="C:membrane"/>
    <property type="evidence" value="ECO:0007669"/>
    <property type="project" value="TreeGrafter"/>
</dbReference>
<sequence length="227" mass="24168">MTERKSVLITGATRGIGRAIAGELAPDWHVVVGGRRPDAVHALVASLPSAEPFIADVLDGDALIEAASHVTELDALIPCAGQTTLGRIADLTPEQWRAEFELNVVAPAQLTRLLLPALRARSGHVVFINSGGGLHTRGNDACYSASKHALVAVANGLRAEEAGRVRVTSIHPGKVDTDMQVAMQAELGNPYEPERYLTPHDVARTVRLALTMDPGANIDMLSVRPTR</sequence>
<gene>
    <name evidence="4" type="ORF">D7U36_09950</name>
    <name evidence="5" type="ORF">PROPAUS_1005</name>
</gene>
<comment type="similarity">
    <text evidence="1">Belongs to the short-chain dehydrogenases/reductases (SDR) family.</text>
</comment>
<dbReference type="Proteomes" id="UP000279336">
    <property type="component" value="Unassembled WGS sequence"/>
</dbReference>
<organism evidence="5 6">
    <name type="scientific">Propionibacterium australiense</name>
    <dbReference type="NCBI Taxonomy" id="119981"/>
    <lineage>
        <taxon>Bacteria</taxon>
        <taxon>Bacillati</taxon>
        <taxon>Actinomycetota</taxon>
        <taxon>Actinomycetes</taxon>
        <taxon>Propionibacteriales</taxon>
        <taxon>Propionibacteriaceae</taxon>
        <taxon>Propionibacterium</taxon>
    </lineage>
</organism>
<dbReference type="NCBIfam" id="NF006073">
    <property type="entry name" value="PRK08219.1"/>
    <property type="match status" value="1"/>
</dbReference>
<dbReference type="InterPro" id="IPR002347">
    <property type="entry name" value="SDR_fam"/>
</dbReference>
<dbReference type="RefSeq" id="WP_119161459.1">
    <property type="nucleotide sequence ID" value="NZ_LR134442.1"/>
</dbReference>
<dbReference type="AlphaFoldDB" id="A0A383S5T9"/>
<evidence type="ECO:0000256" key="1">
    <source>
        <dbReference type="ARBA" id="ARBA00006484"/>
    </source>
</evidence>
<evidence type="ECO:0000259" key="3">
    <source>
        <dbReference type="SMART" id="SM00822"/>
    </source>
</evidence>
<dbReference type="GO" id="GO:0016491">
    <property type="term" value="F:oxidoreductase activity"/>
    <property type="evidence" value="ECO:0007669"/>
    <property type="project" value="UniProtKB-KW"/>
</dbReference>
<reference evidence="4 7" key="3">
    <citation type="submission" date="2018-10" db="EMBL/GenBank/DDBJ databases">
        <title>Propionibacterium australiense Genome Sequencing and Assembly.</title>
        <authorList>
            <person name="Bernier A.-M."/>
            <person name="Bernard K."/>
        </authorList>
    </citation>
    <scope>NUCLEOTIDE SEQUENCE [LARGE SCALE GENOMIC DNA]</scope>
    <source>
        <strain evidence="4 7">NML98A078</strain>
    </source>
</reference>
<keyword evidence="6" id="KW-1185">Reference proteome</keyword>
<evidence type="ECO:0000313" key="5">
    <source>
        <dbReference type="EMBL" id="SYZ33091.1"/>
    </source>
</evidence>
<evidence type="ECO:0000256" key="2">
    <source>
        <dbReference type="ARBA" id="ARBA00023002"/>
    </source>
</evidence>
<keyword evidence="2 5" id="KW-0560">Oxidoreductase</keyword>
<dbReference type="Gene3D" id="3.40.50.720">
    <property type="entry name" value="NAD(P)-binding Rossmann-like Domain"/>
    <property type="match status" value="1"/>
</dbReference>
<protein>
    <submittedName>
        <fullName evidence="4">SDR family oxidoreductase</fullName>
    </submittedName>
    <submittedName>
        <fullName evidence="5">Short-chain dehydrogenase/reductase, conserved site</fullName>
        <ecNumber evidence="5">1.-.-.-</ecNumber>
    </submittedName>
</protein>
<dbReference type="EC" id="1.-.-.-" evidence="5"/>
<accession>A0A383S5T9</accession>
<evidence type="ECO:0000313" key="6">
    <source>
        <dbReference type="Proteomes" id="UP000263928"/>
    </source>
</evidence>
<dbReference type="SMART" id="SM00822">
    <property type="entry name" value="PKS_KR"/>
    <property type="match status" value="1"/>
</dbReference>
<feature type="domain" description="Ketoreductase" evidence="3">
    <location>
        <begin position="5"/>
        <end position="193"/>
    </location>
</feature>
<dbReference type="InterPro" id="IPR057326">
    <property type="entry name" value="KR_dom"/>
</dbReference>
<dbReference type="PRINTS" id="PR00081">
    <property type="entry name" value="GDHRDH"/>
</dbReference>
<dbReference type="Pfam" id="PF00106">
    <property type="entry name" value="adh_short"/>
    <property type="match status" value="1"/>
</dbReference>
<dbReference type="EMBL" id="RCIW01000015">
    <property type="protein sequence ID" value="RLP08178.1"/>
    <property type="molecule type" value="Genomic_DNA"/>
</dbReference>
<reference evidence="6" key="2">
    <citation type="submission" date="2018-08" db="EMBL/GenBank/DDBJ databases">
        <authorList>
            <person name="Hornung B."/>
        </authorList>
    </citation>
    <scope>NUCLEOTIDE SEQUENCE [LARGE SCALE GENOMIC DNA]</scope>
</reference>
<dbReference type="EMBL" id="UNQJ01000005">
    <property type="protein sequence ID" value="SYZ33091.1"/>
    <property type="molecule type" value="Genomic_DNA"/>
</dbReference>
<proteinExistence type="inferred from homology"/>
<evidence type="ECO:0000313" key="7">
    <source>
        <dbReference type="Proteomes" id="UP000279336"/>
    </source>
</evidence>
<dbReference type="PANTHER" id="PTHR44196">
    <property type="entry name" value="DEHYDROGENASE/REDUCTASE SDR FAMILY MEMBER 7B"/>
    <property type="match status" value="1"/>
</dbReference>
<dbReference type="OrthoDB" id="158573at2"/>
<reference evidence="5" key="1">
    <citation type="submission" date="2018-08" db="EMBL/GenBank/DDBJ databases">
        <authorList>
            <person name="Ferrada E.E."/>
            <person name="Latorre B.A."/>
        </authorList>
    </citation>
    <scope>NUCLEOTIDE SEQUENCE [LARGE SCALE GENOMIC DNA]</scope>
    <source>
        <strain evidence="5">Propionibacterium_australiense1</strain>
    </source>
</reference>
<dbReference type="PANTHER" id="PTHR44196:SF1">
    <property type="entry name" value="DEHYDROGENASE_REDUCTASE SDR FAMILY MEMBER 7B"/>
    <property type="match status" value="1"/>
</dbReference>
<dbReference type="PROSITE" id="PS00061">
    <property type="entry name" value="ADH_SHORT"/>
    <property type="match status" value="1"/>
</dbReference>
<dbReference type="InterPro" id="IPR036291">
    <property type="entry name" value="NAD(P)-bd_dom_sf"/>
</dbReference>
<dbReference type="InterPro" id="IPR020904">
    <property type="entry name" value="Sc_DH/Rdtase_CS"/>
</dbReference>
<name>A0A383S5T9_9ACTN</name>
<dbReference type="SUPFAM" id="SSF51735">
    <property type="entry name" value="NAD(P)-binding Rossmann-fold domains"/>
    <property type="match status" value="1"/>
</dbReference>
<evidence type="ECO:0000313" key="4">
    <source>
        <dbReference type="EMBL" id="RLP08178.1"/>
    </source>
</evidence>
<dbReference type="Proteomes" id="UP000263928">
    <property type="component" value="Unassembled WGS sequence"/>
</dbReference>